<dbReference type="PANTHER" id="PTHR11129:SF1">
    <property type="entry name" value="PROTEIN FARNESYLTRANSFERASE_GERANYLGERANYLTRANSFERASE TYPE-1 SUBUNIT ALPHA"/>
    <property type="match status" value="1"/>
</dbReference>
<keyword evidence="8" id="KW-0460">Magnesium</keyword>
<dbReference type="GO" id="GO:0005965">
    <property type="term" value="C:protein farnesyltransferase complex"/>
    <property type="evidence" value="ECO:0007669"/>
    <property type="project" value="TreeGrafter"/>
</dbReference>
<dbReference type="KEGG" id="bbel:109471499"/>
<dbReference type="SUPFAM" id="SSF48439">
    <property type="entry name" value="Protein prenylyltransferase"/>
    <property type="match status" value="1"/>
</dbReference>
<proteinExistence type="inferred from homology"/>
<comment type="function">
    <text evidence="17">Essential subunit of both the farnesyltransferase and the geranylgeranyltransferase complex. Contributes to the transfer of a farnesyl or geranylgeranyl moiety from farnesyl or geranylgeranyl diphosphate to a cysteine at the fourth position from the C-terminus of several proteins having the C-terminal sequence Cys-aliphatic-aliphatic-X. May positively regulate neuromuscular junction development downstream of MUSK via its function in RAC1 prenylation and activation.</text>
</comment>
<comment type="cofactor">
    <cofactor evidence="1">
        <name>Mg(2+)</name>
        <dbReference type="ChEBI" id="CHEBI:18420"/>
    </cofactor>
</comment>
<evidence type="ECO:0000256" key="11">
    <source>
        <dbReference type="ARBA" id="ARBA00041392"/>
    </source>
</evidence>
<dbReference type="Pfam" id="PF01239">
    <property type="entry name" value="PPTA"/>
    <property type="match status" value="5"/>
</dbReference>
<keyword evidence="6" id="KW-0808">Transferase</keyword>
<evidence type="ECO:0000256" key="5">
    <source>
        <dbReference type="ARBA" id="ARBA00022602"/>
    </source>
</evidence>
<evidence type="ECO:0000256" key="10">
    <source>
        <dbReference type="ARBA" id="ARBA00040965"/>
    </source>
</evidence>
<evidence type="ECO:0000256" key="14">
    <source>
        <dbReference type="ARBA" id="ARBA00043219"/>
    </source>
</evidence>
<keyword evidence="7" id="KW-0677">Repeat</keyword>
<evidence type="ECO:0000256" key="9">
    <source>
        <dbReference type="ARBA" id="ARBA00022990"/>
    </source>
</evidence>
<evidence type="ECO:0000313" key="19">
    <source>
        <dbReference type="Proteomes" id="UP000515135"/>
    </source>
</evidence>
<evidence type="ECO:0000256" key="15">
    <source>
        <dbReference type="ARBA" id="ARBA00050225"/>
    </source>
</evidence>
<evidence type="ECO:0000256" key="7">
    <source>
        <dbReference type="ARBA" id="ARBA00022737"/>
    </source>
</evidence>
<comment type="subunit">
    <text evidence="18">Heterodimer of FNTA and FNTB (farnesyltransferase). Heterodimer of FNTA and PGGT1B (geranylgeranyltransferase).</text>
</comment>
<dbReference type="GO" id="GO:0005953">
    <property type="term" value="C:CAAX-protein geranylgeranyltransferase complex"/>
    <property type="evidence" value="ECO:0007669"/>
    <property type="project" value="TreeGrafter"/>
</dbReference>
<reference evidence="20" key="1">
    <citation type="submission" date="2025-08" db="UniProtKB">
        <authorList>
            <consortium name="RefSeq"/>
        </authorList>
    </citation>
    <scope>IDENTIFICATION</scope>
    <source>
        <tissue evidence="20">Gonad</tissue>
    </source>
</reference>
<name>A0A6P4YPS7_BRABE</name>
<evidence type="ECO:0000256" key="4">
    <source>
        <dbReference type="ARBA" id="ARBA00012702"/>
    </source>
</evidence>
<evidence type="ECO:0000256" key="13">
    <source>
        <dbReference type="ARBA" id="ARBA00043086"/>
    </source>
</evidence>
<dbReference type="PANTHER" id="PTHR11129">
    <property type="entry name" value="PROTEIN FARNESYLTRANSFERASE ALPHA SUBUNIT/RAB GERANYLGERANYL TRANSFERASE ALPHA SUBUNIT"/>
    <property type="match status" value="1"/>
</dbReference>
<evidence type="ECO:0000256" key="8">
    <source>
        <dbReference type="ARBA" id="ARBA00022842"/>
    </source>
</evidence>
<evidence type="ECO:0000256" key="17">
    <source>
        <dbReference type="ARBA" id="ARBA00055408"/>
    </source>
</evidence>
<evidence type="ECO:0000256" key="1">
    <source>
        <dbReference type="ARBA" id="ARBA00001946"/>
    </source>
</evidence>
<evidence type="ECO:0000256" key="12">
    <source>
        <dbReference type="ARBA" id="ARBA00042436"/>
    </source>
</evidence>
<keyword evidence="19" id="KW-1185">Reference proteome</keyword>
<dbReference type="RefSeq" id="XP_019626393.1">
    <property type="nucleotide sequence ID" value="XM_019770834.1"/>
</dbReference>
<dbReference type="InterPro" id="IPR002088">
    <property type="entry name" value="Prenyl_trans_a"/>
</dbReference>
<comment type="catalytic activity">
    <reaction evidence="16">
        <text>geranylgeranyl diphosphate + L-cysteinyl-[protein] = S-geranylgeranyl-L-cysteinyl-[protein] + diphosphate</text>
        <dbReference type="Rhea" id="RHEA:21240"/>
        <dbReference type="Rhea" id="RHEA-COMP:10131"/>
        <dbReference type="Rhea" id="RHEA-COMP:11537"/>
        <dbReference type="ChEBI" id="CHEBI:29950"/>
        <dbReference type="ChEBI" id="CHEBI:33019"/>
        <dbReference type="ChEBI" id="CHEBI:57533"/>
        <dbReference type="ChEBI" id="CHEBI:86021"/>
        <dbReference type="EC" id="2.5.1.59"/>
    </reaction>
</comment>
<dbReference type="FunFam" id="1.25.40.120:FF:000002">
    <property type="entry name" value="Protein farnesyltransferase/geranylgeranyltransferase type-1 subunit alpha"/>
    <property type="match status" value="1"/>
</dbReference>
<evidence type="ECO:0000313" key="20">
    <source>
        <dbReference type="RefSeq" id="XP_019626393.1"/>
    </source>
</evidence>
<dbReference type="AlphaFoldDB" id="A0A6P4YPS7"/>
<keyword evidence="9" id="KW-0007">Acetylation</keyword>
<comment type="similarity">
    <text evidence="2">Belongs to the protein prenyltransferase subunit alpha family.</text>
</comment>
<evidence type="ECO:0000256" key="16">
    <source>
        <dbReference type="ARBA" id="ARBA00050428"/>
    </source>
</evidence>
<comment type="catalytic activity">
    <reaction evidence="15">
        <text>L-cysteinyl-[protein] + (2E,6E)-farnesyl diphosphate = S-(2E,6E)-farnesyl-L-cysteinyl-[protein] + diphosphate</text>
        <dbReference type="Rhea" id="RHEA:13345"/>
        <dbReference type="Rhea" id="RHEA-COMP:10131"/>
        <dbReference type="Rhea" id="RHEA-COMP:11535"/>
        <dbReference type="ChEBI" id="CHEBI:29950"/>
        <dbReference type="ChEBI" id="CHEBI:33019"/>
        <dbReference type="ChEBI" id="CHEBI:86019"/>
        <dbReference type="ChEBI" id="CHEBI:175763"/>
        <dbReference type="EC" id="2.5.1.58"/>
    </reaction>
</comment>
<accession>A0A6P4YPS7</accession>
<sequence length="328" mass="38918">MADDVYSSDENEENYVFYRDREEWKDVTPVPQEEGPHPVVQIAYSDRFKDVFDYFRAILKSDERSERAFSLTKDAIGLNAANYTVWHYRRLLLQDLKKDLWEEMKFVKDVIEDQPKNYQVWHHRRVLVEWLKDASKELKFTEEILNMDAKNYHCWQHRQWCIREFNLWDGELDFVNNLLCEDLRNNSAWNQRFYVINNSTGFTQEVLEMEVSYTLQMIKRAPNNESAWNYLKGILMAAGVEVSSYPKLMDTCQELRASGVHTPYLLAFLLDCQEEMLETGSGVKQDNLDKAVQLCNQLAQEEDTIRKEYWNYCRRSLQLKYGTAEGAT</sequence>
<evidence type="ECO:0000256" key="6">
    <source>
        <dbReference type="ARBA" id="ARBA00022679"/>
    </source>
</evidence>
<evidence type="ECO:0000256" key="2">
    <source>
        <dbReference type="ARBA" id="ARBA00006734"/>
    </source>
</evidence>
<dbReference type="EC" id="2.5.1.58" evidence="4"/>
<dbReference type="GeneID" id="109471499"/>
<dbReference type="OrthoDB" id="272289at2759"/>
<evidence type="ECO:0000256" key="3">
    <source>
        <dbReference type="ARBA" id="ARBA00012700"/>
    </source>
</evidence>
<dbReference type="Gene3D" id="1.25.40.120">
    <property type="entry name" value="Protein prenylyltransferase"/>
    <property type="match status" value="1"/>
</dbReference>
<keyword evidence="5" id="KW-0637">Prenyltransferase</keyword>
<protein>
    <recommendedName>
        <fullName evidence="10">Protein farnesyltransferase/geranylgeranyltransferase type-1 subunit alpha</fullName>
        <ecNumber evidence="4">2.5.1.58</ecNumber>
        <ecNumber evidence="3">2.5.1.59</ecNumber>
    </recommendedName>
    <alternativeName>
        <fullName evidence="13">CAAX farnesyltransferase subunit alpha</fullName>
    </alternativeName>
    <alternativeName>
        <fullName evidence="12">FTase-alpha</fullName>
    </alternativeName>
    <alternativeName>
        <fullName evidence="11">Ras proteins prenyltransferase subunit alpha</fullName>
    </alternativeName>
    <alternativeName>
        <fullName evidence="14">Type I protein geranyl-geranyltransferase subunit alpha</fullName>
    </alternativeName>
</protein>
<dbReference type="GO" id="GO:0004660">
    <property type="term" value="F:protein farnesyltransferase activity"/>
    <property type="evidence" value="ECO:0007669"/>
    <property type="project" value="UniProtKB-EC"/>
</dbReference>
<dbReference type="PROSITE" id="PS51147">
    <property type="entry name" value="PFTA"/>
    <property type="match status" value="5"/>
</dbReference>
<organism evidence="19 20">
    <name type="scientific">Branchiostoma belcheri</name>
    <name type="common">Amphioxus</name>
    <dbReference type="NCBI Taxonomy" id="7741"/>
    <lineage>
        <taxon>Eukaryota</taxon>
        <taxon>Metazoa</taxon>
        <taxon>Chordata</taxon>
        <taxon>Cephalochordata</taxon>
        <taxon>Leptocardii</taxon>
        <taxon>Amphioxiformes</taxon>
        <taxon>Branchiostomatidae</taxon>
        <taxon>Branchiostoma</taxon>
    </lineage>
</organism>
<gene>
    <name evidence="20" type="primary">LOC109471499</name>
</gene>
<evidence type="ECO:0000256" key="18">
    <source>
        <dbReference type="ARBA" id="ARBA00063604"/>
    </source>
</evidence>
<dbReference type="Proteomes" id="UP000515135">
    <property type="component" value="Unplaced"/>
</dbReference>
<dbReference type="EC" id="2.5.1.59" evidence="3"/>
<dbReference type="GO" id="GO:0004662">
    <property type="term" value="F:CAAX-protein geranylgeranyltransferase activity"/>
    <property type="evidence" value="ECO:0007669"/>
    <property type="project" value="UniProtKB-EC"/>
</dbReference>